<reference evidence="4 5" key="1">
    <citation type="submission" date="2020-08" db="EMBL/GenBank/DDBJ databases">
        <title>Genome public.</title>
        <authorList>
            <person name="Liu C."/>
            <person name="Sun Q."/>
        </authorList>
    </citation>
    <scope>NUCLEOTIDE SEQUENCE [LARGE SCALE GENOMIC DNA]</scope>
    <source>
        <strain evidence="4 5">NSJ-35</strain>
    </source>
</reference>
<gene>
    <name evidence="4" type="ORF">H8S18_09105</name>
</gene>
<proteinExistence type="predicted"/>
<dbReference type="RefSeq" id="WP_186857994.1">
    <property type="nucleotide sequence ID" value="NZ_JACOON010000004.1"/>
</dbReference>
<dbReference type="Gene3D" id="3.40.50.150">
    <property type="entry name" value="Vaccinia Virus protein VP39"/>
    <property type="match status" value="1"/>
</dbReference>
<keyword evidence="5" id="KW-1185">Reference proteome</keyword>
<dbReference type="Proteomes" id="UP000606889">
    <property type="component" value="Unassembled WGS sequence"/>
</dbReference>
<protein>
    <submittedName>
        <fullName evidence="4">DNA adenine methylase</fullName>
    </submittedName>
</protein>
<dbReference type="SUPFAM" id="SSF53335">
    <property type="entry name" value="S-adenosyl-L-methionine-dependent methyltransferases"/>
    <property type="match status" value="1"/>
</dbReference>
<dbReference type="GO" id="GO:0032259">
    <property type="term" value="P:methylation"/>
    <property type="evidence" value="ECO:0007669"/>
    <property type="project" value="UniProtKB-KW"/>
</dbReference>
<dbReference type="InterPro" id="IPR012327">
    <property type="entry name" value="MeTrfase_D12"/>
</dbReference>
<evidence type="ECO:0000256" key="2">
    <source>
        <dbReference type="ARBA" id="ARBA00022679"/>
    </source>
</evidence>
<dbReference type="Pfam" id="PF02086">
    <property type="entry name" value="MethyltransfD12"/>
    <property type="match status" value="1"/>
</dbReference>
<dbReference type="GO" id="GO:0008168">
    <property type="term" value="F:methyltransferase activity"/>
    <property type="evidence" value="ECO:0007669"/>
    <property type="project" value="UniProtKB-KW"/>
</dbReference>
<dbReference type="EMBL" id="JACOON010000004">
    <property type="protein sequence ID" value="MBC5648492.1"/>
    <property type="molecule type" value="Genomic_DNA"/>
</dbReference>
<sequence length="401" mass="46398">MKRYGTPYKGSKNSIAKDIISFLPGGGTLVDLFAGGCAVTHAAVEACSGLAPKWDGIICNDISPFSIELFKDSVDGKYTTEKCKQWISREDFHRMKDSNAWVKLCWSFGNRGKNYLYAKEIEPWKRALHGAYILKDYTLMEEITGKLPGEAKTDIRAWIKANNEEVRQKYIKWYREAYMENVKAEYLPETVKAEEAIAKLKEELKRYMRGALKASGLRRVDIDRHLGTNGMAGRYFGNSQWEFPAIEVYEKLKEILPLDRAYPFHLALLQRLQRLEHPKGSKRLEELESLERLQRLQGLQRLDGADNVEYSVKDYRDVEIPSNAVIYCDIPYERTDCGCYEGFDHNAFFDWAARQTRPVYISSYQIEDDRFKCVWEKQKRCLCQASGGGKIMTERIYTQAR</sequence>
<organism evidence="4 5">
    <name type="scientific">Christensenella tenuis</name>
    <dbReference type="NCBI Taxonomy" id="2763033"/>
    <lineage>
        <taxon>Bacteria</taxon>
        <taxon>Bacillati</taxon>
        <taxon>Bacillota</taxon>
        <taxon>Clostridia</taxon>
        <taxon>Christensenellales</taxon>
        <taxon>Christensenellaceae</taxon>
        <taxon>Christensenella</taxon>
    </lineage>
</organism>
<evidence type="ECO:0000256" key="1">
    <source>
        <dbReference type="ARBA" id="ARBA00022603"/>
    </source>
</evidence>
<evidence type="ECO:0000313" key="5">
    <source>
        <dbReference type="Proteomes" id="UP000606889"/>
    </source>
</evidence>
<comment type="caution">
    <text evidence="4">The sequence shown here is derived from an EMBL/GenBank/DDBJ whole genome shotgun (WGS) entry which is preliminary data.</text>
</comment>
<keyword evidence="1 4" id="KW-0489">Methyltransferase</keyword>
<keyword evidence="2" id="KW-0808">Transferase</keyword>
<accession>A0ABR7EFE1</accession>
<keyword evidence="3" id="KW-0949">S-adenosyl-L-methionine</keyword>
<evidence type="ECO:0000313" key="4">
    <source>
        <dbReference type="EMBL" id="MBC5648492.1"/>
    </source>
</evidence>
<name>A0ABR7EFE1_9FIRM</name>
<dbReference type="InterPro" id="IPR029063">
    <property type="entry name" value="SAM-dependent_MTases_sf"/>
</dbReference>
<evidence type="ECO:0000256" key="3">
    <source>
        <dbReference type="ARBA" id="ARBA00022691"/>
    </source>
</evidence>